<reference evidence="1" key="1">
    <citation type="submission" date="2021-06" db="EMBL/GenBank/DDBJ databases">
        <authorList>
            <person name="Kallberg Y."/>
            <person name="Tangrot J."/>
            <person name="Rosling A."/>
        </authorList>
    </citation>
    <scope>NUCLEOTIDE SEQUENCE</scope>
    <source>
        <strain evidence="1">CL551</strain>
    </source>
</reference>
<name>A0A9N9NIJ7_9GLOM</name>
<evidence type="ECO:0000313" key="1">
    <source>
        <dbReference type="EMBL" id="CAG8735065.1"/>
    </source>
</evidence>
<dbReference type="EMBL" id="CAJVPV010027847">
    <property type="protein sequence ID" value="CAG8735065.1"/>
    <property type="molecule type" value="Genomic_DNA"/>
</dbReference>
<dbReference type="Proteomes" id="UP000789342">
    <property type="component" value="Unassembled WGS sequence"/>
</dbReference>
<organism evidence="1 2">
    <name type="scientific">Acaulospora morrowiae</name>
    <dbReference type="NCBI Taxonomy" id="94023"/>
    <lineage>
        <taxon>Eukaryota</taxon>
        <taxon>Fungi</taxon>
        <taxon>Fungi incertae sedis</taxon>
        <taxon>Mucoromycota</taxon>
        <taxon>Glomeromycotina</taxon>
        <taxon>Glomeromycetes</taxon>
        <taxon>Diversisporales</taxon>
        <taxon>Acaulosporaceae</taxon>
        <taxon>Acaulospora</taxon>
    </lineage>
</organism>
<feature type="non-terminal residue" evidence="1">
    <location>
        <position position="1"/>
    </location>
</feature>
<keyword evidence="2" id="KW-1185">Reference proteome</keyword>
<dbReference type="AlphaFoldDB" id="A0A9N9NIJ7"/>
<protein>
    <submittedName>
        <fullName evidence="1">17877_t:CDS:1</fullName>
    </submittedName>
</protein>
<accession>A0A9N9NIJ7</accession>
<evidence type="ECO:0000313" key="2">
    <source>
        <dbReference type="Proteomes" id="UP000789342"/>
    </source>
</evidence>
<gene>
    <name evidence="1" type="ORF">AMORRO_LOCUS14314</name>
</gene>
<comment type="caution">
    <text evidence="1">The sequence shown here is derived from an EMBL/GenBank/DDBJ whole genome shotgun (WGS) entry which is preliminary data.</text>
</comment>
<proteinExistence type="predicted"/>
<sequence length="81" mass="9739">VERMCWRINYFGQHITPHVLLMTKEESLRKPMRTELLENNKHDDYRTLHLTIDDYLSNAYIKQMFSDKEGFLLKKLVLPGD</sequence>